<keyword evidence="4" id="KW-0804">Transcription</keyword>
<dbReference type="InterPro" id="IPR036388">
    <property type="entry name" value="WH-like_DNA-bd_sf"/>
</dbReference>
<sequence length="321" mass="35097">MGRLEINRAGEMDVFVRVVDAGGFTPAARLSRMTPSAVSKLVSRLERRLGTRLFNRSTRQLQLTPEGAAFYDRSVRILADLAEAEQCASASALPHGRVRINVNVPMGRRFLLPLVPALSARYPDLVLDIVLTDTVVDLMEDRTDIAIRHGPLKSSRLMARKLGRMRMRLVAAPAYLARYGMPGTPADLRRHRRIGSSYWRMHDGWPQLDDGGPVPVLPPGIVQASDGDAVLQLAIAGMGLAYLAAFQVDEHIAAGKLVPVLEAFHSPALVDTHAVYLGHHGKLPARIRAVLDFLQENMRIGNGEGMVAEHGRVAASWMADG</sequence>
<dbReference type="Gene3D" id="3.40.190.290">
    <property type="match status" value="1"/>
</dbReference>
<dbReference type="PANTHER" id="PTHR30537:SF71">
    <property type="entry name" value="TRANSCRIPTIONAL REGULATORY PROTEIN"/>
    <property type="match status" value="1"/>
</dbReference>
<dbReference type="Gene3D" id="1.10.10.10">
    <property type="entry name" value="Winged helix-like DNA-binding domain superfamily/Winged helix DNA-binding domain"/>
    <property type="match status" value="1"/>
</dbReference>
<evidence type="ECO:0000313" key="7">
    <source>
        <dbReference type="Proteomes" id="UP000550787"/>
    </source>
</evidence>
<feature type="domain" description="HTH lysR-type" evidence="5">
    <location>
        <begin position="14"/>
        <end position="64"/>
    </location>
</feature>
<evidence type="ECO:0000256" key="2">
    <source>
        <dbReference type="ARBA" id="ARBA00023015"/>
    </source>
</evidence>
<comment type="similarity">
    <text evidence="1">Belongs to the LysR transcriptional regulatory family.</text>
</comment>
<dbReference type="InterPro" id="IPR036390">
    <property type="entry name" value="WH_DNA-bd_sf"/>
</dbReference>
<dbReference type="EMBL" id="JABEQG010000021">
    <property type="protein sequence ID" value="MBB2156951.1"/>
    <property type="molecule type" value="Genomic_DNA"/>
</dbReference>
<dbReference type="InterPro" id="IPR000847">
    <property type="entry name" value="LysR_HTH_N"/>
</dbReference>
<keyword evidence="2" id="KW-0805">Transcription regulation</keyword>
<dbReference type="InterPro" id="IPR058163">
    <property type="entry name" value="LysR-type_TF_proteobact-type"/>
</dbReference>
<reference evidence="6 7" key="1">
    <citation type="submission" date="2020-04" db="EMBL/GenBank/DDBJ databases">
        <title>Description of novel Gluconacetobacter.</title>
        <authorList>
            <person name="Sombolestani A."/>
        </authorList>
    </citation>
    <scope>NUCLEOTIDE SEQUENCE [LARGE SCALE GENOMIC DNA]</scope>
    <source>
        <strain evidence="6 7">LMG 7603</strain>
    </source>
</reference>
<proteinExistence type="inferred from homology"/>
<dbReference type="InterPro" id="IPR005119">
    <property type="entry name" value="LysR_subst-bd"/>
</dbReference>
<dbReference type="GO" id="GO:0006351">
    <property type="term" value="P:DNA-templated transcription"/>
    <property type="evidence" value="ECO:0007669"/>
    <property type="project" value="TreeGrafter"/>
</dbReference>
<dbReference type="GO" id="GO:0003700">
    <property type="term" value="F:DNA-binding transcription factor activity"/>
    <property type="evidence" value="ECO:0007669"/>
    <property type="project" value="InterPro"/>
</dbReference>
<organism evidence="6 7">
    <name type="scientific">Gluconacetobacter diazotrophicus</name>
    <name type="common">Acetobacter diazotrophicus</name>
    <dbReference type="NCBI Taxonomy" id="33996"/>
    <lineage>
        <taxon>Bacteria</taxon>
        <taxon>Pseudomonadati</taxon>
        <taxon>Pseudomonadota</taxon>
        <taxon>Alphaproteobacteria</taxon>
        <taxon>Acetobacterales</taxon>
        <taxon>Acetobacteraceae</taxon>
        <taxon>Gluconacetobacter</taxon>
    </lineage>
</organism>
<dbReference type="FunFam" id="1.10.10.10:FF:000001">
    <property type="entry name" value="LysR family transcriptional regulator"/>
    <property type="match status" value="1"/>
</dbReference>
<evidence type="ECO:0000259" key="5">
    <source>
        <dbReference type="PROSITE" id="PS50931"/>
    </source>
</evidence>
<dbReference type="GO" id="GO:0043565">
    <property type="term" value="F:sequence-specific DNA binding"/>
    <property type="evidence" value="ECO:0007669"/>
    <property type="project" value="TreeGrafter"/>
</dbReference>
<protein>
    <submittedName>
        <fullName evidence="6">LysR family transcriptional regulator</fullName>
    </submittedName>
</protein>
<dbReference type="Proteomes" id="UP000550787">
    <property type="component" value="Unassembled WGS sequence"/>
</dbReference>
<name>A0A7W4I643_GLUDI</name>
<dbReference type="PROSITE" id="PS50931">
    <property type="entry name" value="HTH_LYSR"/>
    <property type="match status" value="1"/>
</dbReference>
<gene>
    <name evidence="6" type="ORF">HLH33_11625</name>
</gene>
<keyword evidence="3" id="KW-0238">DNA-binding</keyword>
<dbReference type="Pfam" id="PF00126">
    <property type="entry name" value="HTH_1"/>
    <property type="match status" value="1"/>
</dbReference>
<accession>A0A7W4I643</accession>
<dbReference type="Pfam" id="PF03466">
    <property type="entry name" value="LysR_substrate"/>
    <property type="match status" value="1"/>
</dbReference>
<dbReference type="PANTHER" id="PTHR30537">
    <property type="entry name" value="HTH-TYPE TRANSCRIPTIONAL REGULATOR"/>
    <property type="match status" value="1"/>
</dbReference>
<evidence type="ECO:0000313" key="6">
    <source>
        <dbReference type="EMBL" id="MBB2156951.1"/>
    </source>
</evidence>
<dbReference type="RefSeq" id="WP_050934964.1">
    <property type="nucleotide sequence ID" value="NZ_JABEQG010000021.1"/>
</dbReference>
<evidence type="ECO:0000256" key="1">
    <source>
        <dbReference type="ARBA" id="ARBA00009437"/>
    </source>
</evidence>
<comment type="caution">
    <text evidence="6">The sequence shown here is derived from an EMBL/GenBank/DDBJ whole genome shotgun (WGS) entry which is preliminary data.</text>
</comment>
<evidence type="ECO:0000256" key="4">
    <source>
        <dbReference type="ARBA" id="ARBA00023163"/>
    </source>
</evidence>
<dbReference type="SUPFAM" id="SSF53850">
    <property type="entry name" value="Periplasmic binding protein-like II"/>
    <property type="match status" value="1"/>
</dbReference>
<evidence type="ECO:0000256" key="3">
    <source>
        <dbReference type="ARBA" id="ARBA00023125"/>
    </source>
</evidence>
<dbReference type="AlphaFoldDB" id="A0A7W4I643"/>
<dbReference type="SUPFAM" id="SSF46785">
    <property type="entry name" value="Winged helix' DNA-binding domain"/>
    <property type="match status" value="1"/>
</dbReference>